<accession>A0A8S5LUH6</accession>
<name>A0A8S5LUH6_9CAUD</name>
<evidence type="ECO:0000313" key="1">
    <source>
        <dbReference type="EMBL" id="DAD73694.1"/>
    </source>
</evidence>
<dbReference type="EMBL" id="BK014743">
    <property type="protein sequence ID" value="DAD73694.1"/>
    <property type="molecule type" value="Genomic_DNA"/>
</dbReference>
<reference evidence="1" key="1">
    <citation type="journal article" date="2021" name="Proc. Natl. Acad. Sci. U.S.A.">
        <title>A Catalog of Tens of Thousands of Viruses from Human Metagenomes Reveals Hidden Associations with Chronic Diseases.</title>
        <authorList>
            <person name="Tisza M.J."/>
            <person name="Buck C.B."/>
        </authorList>
    </citation>
    <scope>NUCLEOTIDE SEQUENCE</scope>
    <source>
        <strain evidence="1">Ctrub15</strain>
    </source>
</reference>
<organism evidence="1">
    <name type="scientific">Podoviridae sp. ctrub15</name>
    <dbReference type="NCBI Taxonomy" id="2826581"/>
    <lineage>
        <taxon>Viruses</taxon>
        <taxon>Duplodnaviria</taxon>
        <taxon>Heunggongvirae</taxon>
        <taxon>Uroviricota</taxon>
        <taxon>Caudoviricetes</taxon>
    </lineage>
</organism>
<sequence length="890" mass="96349">MGVIMAHVRLYQQSFNGGEIADSMFSRVTDSKYQSGLAKCRNFLVEPQGPIVARPGFQRVLEVKDPSKPPRLIPFAFSADQTMVLELGEKYIRFHTQGQTLLDDDGDPYEVETPYLYDDIEGIHYVQSADIVTLVHPSHAPRELRRYGATDWRLSVISFSSELAAPTNVNAVQTINSSVTNKEDYTREYAVSALKADGSQESERSESFSVKCNPYGDGAYNTVTWDPVEGAGLYRIYRNVGGVWAYIGQTEATTIRDENISPDASITPPLYDDPFHMAKGIESVTVTNGGSGYGQTGKIIAVAKTGAHRQRYADSNAGAAHDNTWTDTMPFAVMWKDDGRVCQVLASSGSGAVVKAKMHLAKPGNATVSYLDDLYVEEGGDGYPVSGTQVKHSLFSTRGYGDEFTVDATVLPSRPTAYVVDPTGTGCELTVNINSAGQVTDIQVVRPGTGYTNPTVVIEAGGSGGSGATATATVGTTGDYPGAVSYFEGRRWFGGTYNRPNYLWATKSGTESNMGYSLPSQDDDRISASVVARNADRIEHIIPLARMIFLTASAEWLATTKNSDVITQKSLSVNTQSYFGSSPVQPVIVGSTLIYAASRGGHLRECGYSYEAGGYVTADLCLRAPHLFDNLTIKDLSYGKAPYPMVWAVSSDGRLIALTYVPEQQVGAFSTVETNGEFLSCTVVAEGDEDILYAVIRRNINGTDKVFVERMHERQYTKLEDCVYLDCSGTYRGESKTEISGLTWLEGMEVSILADGSVEPSQVVTNGKIVLDEPASVVHVGLPYTCDAQTLPLAMALQDGSFGTSHKKNVISMVFRVVNSSGLKAGPTFDSLTEYPPRGMESAGSPPEPLTTEIEVRVNAKWQATGQCCIRQDNPLPAKIIGMTTKAELV</sequence>
<proteinExistence type="predicted"/>
<protein>
    <submittedName>
        <fullName evidence="1">Stabilization protein</fullName>
    </submittedName>
</protein>